<keyword evidence="3" id="KW-1185">Reference proteome</keyword>
<dbReference type="EMBL" id="SOZI01000004">
    <property type="protein sequence ID" value="TNY24215.1"/>
    <property type="molecule type" value="Genomic_DNA"/>
</dbReference>
<reference evidence="2 3" key="1">
    <citation type="submission" date="2019-03" db="EMBL/GenBank/DDBJ databases">
        <title>Rhodosporidium diobovatum UCD-FST 08-225 genome sequencing, assembly, and annotation.</title>
        <authorList>
            <person name="Fakankun I.U."/>
            <person name="Fristensky B."/>
            <person name="Levin D.B."/>
        </authorList>
    </citation>
    <scope>NUCLEOTIDE SEQUENCE [LARGE SCALE GENOMIC DNA]</scope>
    <source>
        <strain evidence="2 3">UCD-FST 08-225</strain>
    </source>
</reference>
<protein>
    <submittedName>
        <fullName evidence="2">Uncharacterized protein</fullName>
    </submittedName>
</protein>
<comment type="caution">
    <text evidence="2">The sequence shown here is derived from an EMBL/GenBank/DDBJ whole genome shotgun (WGS) entry which is preliminary data.</text>
</comment>
<feature type="compositionally biased region" description="Low complexity" evidence="1">
    <location>
        <begin position="178"/>
        <end position="222"/>
    </location>
</feature>
<organism evidence="2 3">
    <name type="scientific">Rhodotorula diobovata</name>
    <dbReference type="NCBI Taxonomy" id="5288"/>
    <lineage>
        <taxon>Eukaryota</taxon>
        <taxon>Fungi</taxon>
        <taxon>Dikarya</taxon>
        <taxon>Basidiomycota</taxon>
        <taxon>Pucciniomycotina</taxon>
        <taxon>Microbotryomycetes</taxon>
        <taxon>Sporidiobolales</taxon>
        <taxon>Sporidiobolaceae</taxon>
        <taxon>Rhodotorula</taxon>
    </lineage>
</organism>
<evidence type="ECO:0000256" key="1">
    <source>
        <dbReference type="SAM" id="MobiDB-lite"/>
    </source>
</evidence>
<dbReference type="AlphaFoldDB" id="A0A5C5G597"/>
<sequence>MPRCSTPRASAAAPHQSVHGSFRPLGPVQACRPGCRALVGWDRHPAGRCASCQLPPGLTRTGLNGGRVEEGRPIYVYNARVLVTVRINEADVPMMTVPIVDAKVNQVVILHDEGPPDVWDFVKAKVSGPGSEQRSTWTLYGYRGGNIKVVFVSDGHGVSRSGGRQLSVRTDELADVAPGPGRSPLSSSSSSFRRSSSTSRHSTGSPPASAIRPTTSSSLSLPPAYYPSSPPVPIYTQAVPHGHTVQSMASHSSASRAALDPAPAARRSALNLEVKPSAAGRGALSVEVRPPRWLRDASTLPGYGRWGRPPPPQMHVPDPPLETLHKLSLQIRAFLQWMNAGIRYRGEGYKDDEVRIGDFHRIFLPTEKGAGRYALEVRVKLKGVWIGREPTRPDEVDGISRFGSQARPSFTLPGADLNPREQHVRFCDAEQYRDPSGRVSSPVSCPFASADPAFLSLSMPPPLGLRRSPTRRRDIRLMDVQFTSRHIQAAAPTAPHDHLDVRVDLQVAAQGGPPRRRPLCFRRPARGAGAGWRRARRGLLAVASEADRAREGA</sequence>
<evidence type="ECO:0000313" key="2">
    <source>
        <dbReference type="EMBL" id="TNY24215.1"/>
    </source>
</evidence>
<feature type="region of interest" description="Disordered" evidence="1">
    <location>
        <begin position="173"/>
        <end position="222"/>
    </location>
</feature>
<proteinExistence type="predicted"/>
<gene>
    <name evidence="2" type="ORF">DMC30DRAFT_387603</name>
</gene>
<name>A0A5C5G597_9BASI</name>
<evidence type="ECO:0000313" key="3">
    <source>
        <dbReference type="Proteomes" id="UP000311382"/>
    </source>
</evidence>
<dbReference type="Proteomes" id="UP000311382">
    <property type="component" value="Unassembled WGS sequence"/>
</dbReference>
<feature type="region of interest" description="Disordered" evidence="1">
    <location>
        <begin position="1"/>
        <end position="20"/>
    </location>
</feature>
<dbReference type="OrthoDB" id="2519878at2759"/>
<accession>A0A5C5G597</accession>